<keyword evidence="3" id="KW-1185">Reference proteome</keyword>
<sequence>MKIRHLFFSCLLLIALAAEAAPTVELAARESADKWLKIVDKGEYGEAWAWCAPFFRVQIPREEFVSALTQVRPPLETVESRELVRLFYTTTLPNAPDAHYVVIQYKTKFSGRVEPAFELVTPMLINSEGDPVGVSEDPLTTSGEWQVSGYYIQ</sequence>
<reference evidence="2" key="2">
    <citation type="submission" date="2020-09" db="EMBL/GenBank/DDBJ databases">
        <authorList>
            <person name="Sun Q."/>
            <person name="Kim S."/>
        </authorList>
    </citation>
    <scope>NUCLEOTIDE SEQUENCE</scope>
    <source>
        <strain evidence="2">KCTC 12870</strain>
    </source>
</reference>
<protein>
    <submittedName>
        <fullName evidence="2">Uncharacterized protein</fullName>
    </submittedName>
</protein>
<dbReference type="AlphaFoldDB" id="A0A8J3GD11"/>
<reference evidence="2" key="1">
    <citation type="journal article" date="2014" name="Int. J. Syst. Evol. Microbiol.">
        <title>Complete genome sequence of Corynebacterium casei LMG S-19264T (=DSM 44701T), isolated from a smear-ripened cheese.</title>
        <authorList>
            <consortium name="US DOE Joint Genome Institute (JGI-PGF)"/>
            <person name="Walter F."/>
            <person name="Albersmeier A."/>
            <person name="Kalinowski J."/>
            <person name="Ruckert C."/>
        </authorList>
    </citation>
    <scope>NUCLEOTIDE SEQUENCE</scope>
    <source>
        <strain evidence="2">KCTC 12870</strain>
    </source>
</reference>
<evidence type="ECO:0000313" key="3">
    <source>
        <dbReference type="Proteomes" id="UP000642829"/>
    </source>
</evidence>
<feature type="signal peptide" evidence="1">
    <location>
        <begin position="1"/>
        <end position="20"/>
    </location>
</feature>
<evidence type="ECO:0000313" key="2">
    <source>
        <dbReference type="EMBL" id="GHB97963.1"/>
    </source>
</evidence>
<evidence type="ECO:0000256" key="1">
    <source>
        <dbReference type="SAM" id="SignalP"/>
    </source>
</evidence>
<name>A0A8J3GD11_9BACT</name>
<keyword evidence="1" id="KW-0732">Signal</keyword>
<dbReference type="Proteomes" id="UP000642829">
    <property type="component" value="Unassembled WGS sequence"/>
</dbReference>
<feature type="chain" id="PRO_5035297230" evidence="1">
    <location>
        <begin position="21"/>
        <end position="153"/>
    </location>
</feature>
<gene>
    <name evidence="2" type="ORF">GCM10007047_12380</name>
</gene>
<accession>A0A8J3GD11</accession>
<organism evidence="2 3">
    <name type="scientific">Cerasicoccus arenae</name>
    <dbReference type="NCBI Taxonomy" id="424488"/>
    <lineage>
        <taxon>Bacteria</taxon>
        <taxon>Pseudomonadati</taxon>
        <taxon>Verrucomicrobiota</taxon>
        <taxon>Opitutia</taxon>
        <taxon>Puniceicoccales</taxon>
        <taxon>Cerasicoccaceae</taxon>
        <taxon>Cerasicoccus</taxon>
    </lineage>
</organism>
<comment type="caution">
    <text evidence="2">The sequence shown here is derived from an EMBL/GenBank/DDBJ whole genome shotgun (WGS) entry which is preliminary data.</text>
</comment>
<dbReference type="RefSeq" id="WP_189513017.1">
    <property type="nucleotide sequence ID" value="NZ_BMXG01000006.1"/>
</dbReference>
<proteinExistence type="predicted"/>
<dbReference type="InterPro" id="IPR025091">
    <property type="entry name" value="DUF4019"/>
</dbReference>
<dbReference type="EMBL" id="BMXG01000006">
    <property type="protein sequence ID" value="GHB97963.1"/>
    <property type="molecule type" value="Genomic_DNA"/>
</dbReference>
<dbReference type="Pfam" id="PF13211">
    <property type="entry name" value="DUF4019"/>
    <property type="match status" value="1"/>
</dbReference>